<dbReference type="Proteomes" id="UP001211688">
    <property type="component" value="Segment"/>
</dbReference>
<protein>
    <submittedName>
        <fullName evidence="1">Uncharacterized protein</fullName>
    </submittedName>
</protein>
<dbReference type="KEGG" id="vg:79412914"/>
<proteinExistence type="predicted"/>
<keyword evidence="2" id="KW-1185">Reference proteome</keyword>
<evidence type="ECO:0000313" key="1">
    <source>
        <dbReference type="EMBL" id="WAX22357.1"/>
    </source>
</evidence>
<name>A0AAE9VE80_9CAUD</name>
<organism evidence="1 2">
    <name type="scientific">Pseudomonas phage MiCath</name>
    <dbReference type="NCBI Taxonomy" id="3003729"/>
    <lineage>
        <taxon>Viruses</taxon>
        <taxon>Duplodnaviria</taxon>
        <taxon>Heunggongvirae</taxon>
        <taxon>Uroviricota</taxon>
        <taxon>Caudoviricetes</taxon>
        <taxon>Queuovirinae</taxon>
        <taxon>Micathvirus</taxon>
        <taxon>Micathvirus micath</taxon>
    </lineage>
</organism>
<reference evidence="1" key="1">
    <citation type="submission" date="2022-11" db="EMBL/GenBank/DDBJ databases">
        <authorList>
            <person name="Jaryenneh J.D."/>
            <person name="Schoeniger J.S."/>
            <person name="Mageeney C.M."/>
        </authorList>
    </citation>
    <scope>NUCLEOTIDE SEQUENCE</scope>
</reference>
<dbReference type="GeneID" id="79412914"/>
<evidence type="ECO:0000313" key="2">
    <source>
        <dbReference type="Proteomes" id="UP001211688"/>
    </source>
</evidence>
<dbReference type="RefSeq" id="YP_010719774.1">
    <property type="nucleotide sequence ID" value="NC_072502.1"/>
</dbReference>
<accession>A0AAE9VE80</accession>
<dbReference type="EMBL" id="OP882271">
    <property type="protein sequence ID" value="WAX22357.1"/>
    <property type="molecule type" value="Genomic_DNA"/>
</dbReference>
<sequence>METVTKLVPVPQKVELQPELQRMCSHPVAEKFDRTLDIMASREAWIQAYCTCVSRHNRTVQAITGITRSLPQVCLKPDK</sequence>